<feature type="transmembrane region" description="Helical" evidence="1">
    <location>
        <begin position="342"/>
        <end position="363"/>
    </location>
</feature>
<keyword evidence="2" id="KW-0732">Signal</keyword>
<evidence type="ECO:0000256" key="1">
    <source>
        <dbReference type="SAM" id="Phobius"/>
    </source>
</evidence>
<organism evidence="3 4">
    <name type="scientific">Beauveria bassiana D1-5</name>
    <dbReference type="NCBI Taxonomy" id="1245745"/>
    <lineage>
        <taxon>Eukaryota</taxon>
        <taxon>Fungi</taxon>
        <taxon>Dikarya</taxon>
        <taxon>Ascomycota</taxon>
        <taxon>Pezizomycotina</taxon>
        <taxon>Sordariomycetes</taxon>
        <taxon>Hypocreomycetidae</taxon>
        <taxon>Hypocreales</taxon>
        <taxon>Cordycipitaceae</taxon>
        <taxon>Beauveria</taxon>
    </lineage>
</organism>
<sequence length="609" mass="69156">MLKYLWLVTVLPTLAIARNCSVQAYTDEAVGWQTGSCYRGTWSIISSCLTTIIACTWTVQHLNIPDKTDDAKTRIGRKLKWMVITVLFPELILIQAALQLRMALKALEAMEAKQKSVEWPWWYGNPWKWLQRKFGGNIKTGDEEKGEHAETGPDNAHKWTLTHCYYANMGGFVYVDASKEIKICLTAGELAMSLLDCHKRPEILKEDLQDKSKQDWMAKTLAGLQIMQLVLSVITRYIQDLKLSQLEAVTLSFAICGVAIYITNIHKPQNVDRASEFELPELKEADGKASLVFVKAYDSLWAIMRNQNEVASEKSKSSREKDLRIPNDSIPFDNGNHAVHPVVYFLALASALFGMIHAIAWYFEFPTKEEKLLWRIATGISAASPILGLLAIPMTQITKPAGEPELFLGKCLRLLREYRWHCSKKYPINEVIRNLEHGLKGLLRLDGGASPSDAAYSKIFLVEPKEISHFLLDLENFVCLREPYQYSYGKSQNQVGEGQEDQHRARQDAVVLELHMDKQFVGNFRRLVRAIHGSAGKKLNEEARTDMWPRKTVCPLALNEFILYSTGIVYCVSRLILLIVAFSSLRKMPGTAYIETDWTRYLWAVGSKS</sequence>
<evidence type="ECO:0000313" key="4">
    <source>
        <dbReference type="Proteomes" id="UP000030106"/>
    </source>
</evidence>
<feature type="transmembrane region" description="Helical" evidence="1">
    <location>
        <begin position="561"/>
        <end position="582"/>
    </location>
</feature>
<evidence type="ECO:0000313" key="3">
    <source>
        <dbReference type="EMBL" id="KGQ12737.1"/>
    </source>
</evidence>
<evidence type="ECO:0008006" key="5">
    <source>
        <dbReference type="Google" id="ProtNLM"/>
    </source>
</evidence>
<dbReference type="OrthoDB" id="3061561at2759"/>
<keyword evidence="1" id="KW-0472">Membrane</keyword>
<gene>
    <name evidence="3" type="ORF">BBAD15_g1498</name>
</gene>
<keyword evidence="1" id="KW-0812">Transmembrane</keyword>
<dbReference type="PANTHER" id="PTHR35043">
    <property type="entry name" value="TRANSCRIPTION FACTOR DOMAIN-CONTAINING PROTEIN"/>
    <property type="match status" value="1"/>
</dbReference>
<feature type="chain" id="PRO_5001995985" description="DUF4220 domain-containing protein" evidence="2">
    <location>
        <begin position="18"/>
        <end position="609"/>
    </location>
</feature>
<evidence type="ECO:0000256" key="2">
    <source>
        <dbReference type="SAM" id="SignalP"/>
    </source>
</evidence>
<proteinExistence type="predicted"/>
<dbReference type="PANTHER" id="PTHR35043:SF8">
    <property type="entry name" value="DUF4220 DOMAIN-CONTAINING PROTEIN"/>
    <property type="match status" value="1"/>
</dbReference>
<dbReference type="EMBL" id="ANFO01000092">
    <property type="protein sequence ID" value="KGQ12737.1"/>
    <property type="molecule type" value="Genomic_DNA"/>
</dbReference>
<feature type="signal peptide" evidence="2">
    <location>
        <begin position="1"/>
        <end position="17"/>
    </location>
</feature>
<feature type="transmembrane region" description="Helical" evidence="1">
    <location>
        <begin position="246"/>
        <end position="263"/>
    </location>
</feature>
<dbReference type="STRING" id="1245745.A0A0A2W2A2"/>
<dbReference type="eggNOG" id="ENOG502SPX8">
    <property type="taxonomic scope" value="Eukaryota"/>
</dbReference>
<protein>
    <recommendedName>
        <fullName evidence="5">DUF4220 domain-containing protein</fullName>
    </recommendedName>
</protein>
<dbReference type="AlphaFoldDB" id="A0A0A2W2A2"/>
<comment type="caution">
    <text evidence="3">The sequence shown here is derived from an EMBL/GenBank/DDBJ whole genome shotgun (WGS) entry which is preliminary data.</text>
</comment>
<reference evidence="3 4" key="1">
    <citation type="submission" date="2012-10" db="EMBL/GenBank/DDBJ databases">
        <title>Genome sequencing and analysis of entomopathogenic fungi Beauveria bassiana D1-5.</title>
        <authorList>
            <person name="Li Q."/>
            <person name="Wang L."/>
            <person name="Zhang Z."/>
            <person name="Wang Q."/>
            <person name="Ren J."/>
            <person name="Wang M."/>
            <person name="Xu W."/>
            <person name="Wang J."/>
            <person name="Lu Y."/>
            <person name="Du Q."/>
            <person name="Sun Z."/>
        </authorList>
    </citation>
    <scope>NUCLEOTIDE SEQUENCE [LARGE SCALE GENOMIC DNA]</scope>
    <source>
        <strain evidence="3 4">D1-5</strain>
    </source>
</reference>
<feature type="transmembrane region" description="Helical" evidence="1">
    <location>
        <begin position="372"/>
        <end position="392"/>
    </location>
</feature>
<name>A0A0A2W2A2_BEABA</name>
<accession>A0A0A2W2A2</accession>
<dbReference type="Proteomes" id="UP000030106">
    <property type="component" value="Unassembled WGS sequence"/>
</dbReference>
<keyword evidence="1" id="KW-1133">Transmembrane helix</keyword>
<dbReference type="HOGENOM" id="CLU_022883_4_0_1"/>